<keyword evidence="1" id="KW-0812">Transmembrane</keyword>
<evidence type="ECO:0000313" key="3">
    <source>
        <dbReference type="Proteomes" id="UP000589626"/>
    </source>
</evidence>
<dbReference type="AlphaFoldDB" id="A0A7W4VXY4"/>
<keyword evidence="1" id="KW-0472">Membrane</keyword>
<sequence length="169" mass="17729">MDVGRVLPVVWVGLGTIVVVSGLAAAHSRRAYTVGLSAVSVLWVVAGAGANGYFLARGDDYAGFAGGASTSFVRETWESVVVPHHTLFIGLLIAFEATAGVLVLIEGRPREAALVALIAFNVALIAFGWGFLVWSVPMAMALGLLLRVERARRHHGRTVLQGPARAAVG</sequence>
<gene>
    <name evidence="2" type="ORF">FHU40_003613</name>
</gene>
<feature type="transmembrane region" description="Helical" evidence="1">
    <location>
        <begin position="112"/>
        <end position="136"/>
    </location>
</feature>
<dbReference type="Proteomes" id="UP000589626">
    <property type="component" value="Unassembled WGS sequence"/>
</dbReference>
<organism evidence="2 3">
    <name type="scientific">Nocardioides soli</name>
    <dbReference type="NCBI Taxonomy" id="1036020"/>
    <lineage>
        <taxon>Bacteria</taxon>
        <taxon>Bacillati</taxon>
        <taxon>Actinomycetota</taxon>
        <taxon>Actinomycetes</taxon>
        <taxon>Propionibacteriales</taxon>
        <taxon>Nocardioidaceae</taxon>
        <taxon>Nocardioides</taxon>
    </lineage>
</organism>
<proteinExistence type="predicted"/>
<name>A0A7W4VXY4_9ACTN</name>
<dbReference type="EMBL" id="JACHWR010000002">
    <property type="protein sequence ID" value="MBB3043795.1"/>
    <property type="molecule type" value="Genomic_DNA"/>
</dbReference>
<reference evidence="2 3" key="1">
    <citation type="submission" date="2020-08" db="EMBL/GenBank/DDBJ databases">
        <title>Sequencing the genomes of 1000 actinobacteria strains.</title>
        <authorList>
            <person name="Klenk H.-P."/>
        </authorList>
    </citation>
    <scope>NUCLEOTIDE SEQUENCE [LARGE SCALE GENOMIC DNA]</scope>
    <source>
        <strain evidence="2 3">DSM 105498</strain>
    </source>
</reference>
<evidence type="ECO:0000256" key="1">
    <source>
        <dbReference type="SAM" id="Phobius"/>
    </source>
</evidence>
<accession>A0A7W4VXY4</accession>
<keyword evidence="1" id="KW-1133">Transmembrane helix</keyword>
<dbReference type="RefSeq" id="WP_183593566.1">
    <property type="nucleotide sequence ID" value="NZ_JACHWR010000002.1"/>
</dbReference>
<keyword evidence="3" id="KW-1185">Reference proteome</keyword>
<feature type="transmembrane region" description="Helical" evidence="1">
    <location>
        <begin position="6"/>
        <end position="26"/>
    </location>
</feature>
<feature type="transmembrane region" description="Helical" evidence="1">
    <location>
        <begin position="87"/>
        <end position="105"/>
    </location>
</feature>
<feature type="transmembrane region" description="Helical" evidence="1">
    <location>
        <begin position="33"/>
        <end position="56"/>
    </location>
</feature>
<protein>
    <submittedName>
        <fullName evidence="2">Putative membrane protein YphA (DoxX/SURF4 family)</fullName>
    </submittedName>
</protein>
<comment type="caution">
    <text evidence="2">The sequence shown here is derived from an EMBL/GenBank/DDBJ whole genome shotgun (WGS) entry which is preliminary data.</text>
</comment>
<evidence type="ECO:0000313" key="2">
    <source>
        <dbReference type="EMBL" id="MBB3043795.1"/>
    </source>
</evidence>